<dbReference type="AlphaFoldDB" id="B2VHQ0"/>
<gene>
    <name evidence="1" type="ordered locus">ETA_25820</name>
</gene>
<dbReference type="EMBL" id="CU468135">
    <property type="protein sequence ID" value="CAO97628.1"/>
    <property type="molecule type" value="Genomic_DNA"/>
</dbReference>
<evidence type="ECO:0000313" key="1">
    <source>
        <dbReference type="EMBL" id="CAO97628.1"/>
    </source>
</evidence>
<sequence length="83" mass="9215">MGTEEEKMSCYADIPVSSDEEVCSIIGKAVVDLSITGQPVNKATLGLKLLAMADQDQDDERILLYWIARRAISQPHKFADARF</sequence>
<reference evidence="1 2" key="1">
    <citation type="journal article" date="2008" name="Environ. Microbiol.">
        <title>The genome of Erwinia tasmaniensis strain Et1/99, a non-pathogenic bacterium in the genus Erwinia.</title>
        <authorList>
            <person name="Kube M."/>
            <person name="Migdoll A.M."/>
            <person name="Mueller I."/>
            <person name="Kuhl H."/>
            <person name="Beck A."/>
            <person name="Reinhardt R."/>
            <person name="Geider K."/>
        </authorList>
    </citation>
    <scope>NUCLEOTIDE SEQUENCE [LARGE SCALE GENOMIC DNA]</scope>
    <source>
        <strain evidence="2">DSM 17950 / CFBP 7177 / CIP 109463 / NCPPB 4357 / Et1/99</strain>
    </source>
</reference>
<protein>
    <submittedName>
        <fullName evidence="1">Uncharacterized protein</fullName>
    </submittedName>
</protein>
<dbReference type="eggNOG" id="ENOG50343GQ">
    <property type="taxonomic scope" value="Bacteria"/>
</dbReference>
<accession>B2VHQ0</accession>
<dbReference type="HOGENOM" id="CLU_2602804_0_0_6"/>
<proteinExistence type="predicted"/>
<organism evidence="1 2">
    <name type="scientific">Erwinia tasmaniensis (strain DSM 17950 / CFBP 7177 / CIP 109463 / NCPPB 4357 / Et1/99)</name>
    <dbReference type="NCBI Taxonomy" id="465817"/>
    <lineage>
        <taxon>Bacteria</taxon>
        <taxon>Pseudomonadati</taxon>
        <taxon>Pseudomonadota</taxon>
        <taxon>Gammaproteobacteria</taxon>
        <taxon>Enterobacterales</taxon>
        <taxon>Erwiniaceae</taxon>
        <taxon>Erwinia</taxon>
    </lineage>
</organism>
<name>B2VHQ0_ERWT9</name>
<evidence type="ECO:0000313" key="2">
    <source>
        <dbReference type="Proteomes" id="UP000001726"/>
    </source>
</evidence>
<dbReference type="KEGG" id="eta:ETA_25820"/>
<keyword evidence="2" id="KW-1185">Reference proteome</keyword>
<dbReference type="Proteomes" id="UP000001726">
    <property type="component" value="Chromosome"/>
</dbReference>